<keyword evidence="2" id="KW-0732">Signal</keyword>
<evidence type="ECO:0000313" key="3">
    <source>
        <dbReference type="EMBL" id="CBN74812.1"/>
    </source>
</evidence>
<keyword evidence="4" id="KW-1185">Reference proteome</keyword>
<protein>
    <recommendedName>
        <fullName evidence="5">GST N-terminal domain-containing protein</fullName>
    </recommendedName>
</protein>
<reference evidence="3 4" key="1">
    <citation type="journal article" date="2010" name="Nature">
        <title>The Ectocarpus genome and the independent evolution of multicellularity in brown algae.</title>
        <authorList>
            <person name="Cock J.M."/>
            <person name="Sterck L."/>
            <person name="Rouze P."/>
            <person name="Scornet D."/>
            <person name="Allen A.E."/>
            <person name="Amoutzias G."/>
            <person name="Anthouard V."/>
            <person name="Artiguenave F."/>
            <person name="Aury J.M."/>
            <person name="Badger J.H."/>
            <person name="Beszteri B."/>
            <person name="Billiau K."/>
            <person name="Bonnet E."/>
            <person name="Bothwell J.H."/>
            <person name="Bowler C."/>
            <person name="Boyen C."/>
            <person name="Brownlee C."/>
            <person name="Carrano C.J."/>
            <person name="Charrier B."/>
            <person name="Cho G.Y."/>
            <person name="Coelho S.M."/>
            <person name="Collen J."/>
            <person name="Corre E."/>
            <person name="Da Silva C."/>
            <person name="Delage L."/>
            <person name="Delaroque N."/>
            <person name="Dittami S.M."/>
            <person name="Doulbeau S."/>
            <person name="Elias M."/>
            <person name="Farnham G."/>
            <person name="Gachon C.M."/>
            <person name="Gschloessl B."/>
            <person name="Heesch S."/>
            <person name="Jabbari K."/>
            <person name="Jubin C."/>
            <person name="Kawai H."/>
            <person name="Kimura K."/>
            <person name="Kloareg B."/>
            <person name="Kupper F.C."/>
            <person name="Lang D."/>
            <person name="Le Bail A."/>
            <person name="Leblanc C."/>
            <person name="Lerouge P."/>
            <person name="Lohr M."/>
            <person name="Lopez P.J."/>
            <person name="Martens C."/>
            <person name="Maumus F."/>
            <person name="Michel G."/>
            <person name="Miranda-Saavedra D."/>
            <person name="Morales J."/>
            <person name="Moreau H."/>
            <person name="Motomura T."/>
            <person name="Nagasato C."/>
            <person name="Napoli C.A."/>
            <person name="Nelson D.R."/>
            <person name="Nyvall-Collen P."/>
            <person name="Peters A.F."/>
            <person name="Pommier C."/>
            <person name="Potin P."/>
            <person name="Poulain J."/>
            <person name="Quesneville H."/>
            <person name="Read B."/>
            <person name="Rensing S.A."/>
            <person name="Ritter A."/>
            <person name="Rousvoal S."/>
            <person name="Samanta M."/>
            <person name="Samson G."/>
            <person name="Schroeder D.C."/>
            <person name="Segurens B."/>
            <person name="Strittmatter M."/>
            <person name="Tonon T."/>
            <person name="Tregear J.W."/>
            <person name="Valentin K."/>
            <person name="von Dassow P."/>
            <person name="Yamagishi T."/>
            <person name="Van de Peer Y."/>
            <person name="Wincker P."/>
        </authorList>
    </citation>
    <scope>NUCLEOTIDE SEQUENCE [LARGE SCALE GENOMIC DNA]</scope>
    <source>
        <strain evidence="4">Ec32 / CCAP1310/4</strain>
    </source>
</reference>
<evidence type="ECO:0000256" key="2">
    <source>
        <dbReference type="SAM" id="SignalP"/>
    </source>
</evidence>
<dbReference type="OrthoDB" id="10371600at2759"/>
<organism evidence="3 4">
    <name type="scientific">Ectocarpus siliculosus</name>
    <name type="common">Brown alga</name>
    <name type="synonym">Conferva siliculosa</name>
    <dbReference type="NCBI Taxonomy" id="2880"/>
    <lineage>
        <taxon>Eukaryota</taxon>
        <taxon>Sar</taxon>
        <taxon>Stramenopiles</taxon>
        <taxon>Ochrophyta</taxon>
        <taxon>PX clade</taxon>
        <taxon>Phaeophyceae</taxon>
        <taxon>Ectocarpales</taxon>
        <taxon>Ectocarpaceae</taxon>
        <taxon>Ectocarpus</taxon>
    </lineage>
</organism>
<dbReference type="InParanoid" id="D8LN49"/>
<feature type="coiled-coil region" evidence="1">
    <location>
        <begin position="150"/>
        <end position="181"/>
    </location>
</feature>
<dbReference type="EMBL" id="FN649728">
    <property type="protein sequence ID" value="CBN74812.1"/>
    <property type="molecule type" value="Genomic_DNA"/>
</dbReference>
<evidence type="ECO:0000313" key="4">
    <source>
        <dbReference type="Proteomes" id="UP000002630"/>
    </source>
</evidence>
<sequence>MWLTILTGHLLALFVLYPTTVRPCTKRHAGAQFVEGVLEDSGLNMPLVLLNDGYGSESFKQVDEIRRFVGRSERARLDPLASPRTFAELRSFAAKLADPASRLRTLREEVEQMEASLWHRSLWMACHVVPLAYISVSSPGAGCIWTGPYVKREQEACARLRKELNDKKEEIELDIVDEQELCAAQGVSAFLDYMCA</sequence>
<dbReference type="EMBL" id="FN648630">
    <property type="protein sequence ID" value="CBN74812.1"/>
    <property type="molecule type" value="Genomic_DNA"/>
</dbReference>
<dbReference type="Proteomes" id="UP000002630">
    <property type="component" value="Linkage Group LG03"/>
</dbReference>
<evidence type="ECO:0000256" key="1">
    <source>
        <dbReference type="SAM" id="Coils"/>
    </source>
</evidence>
<gene>
    <name evidence="3" type="ORF">Esi_0043_0072</name>
</gene>
<evidence type="ECO:0008006" key="5">
    <source>
        <dbReference type="Google" id="ProtNLM"/>
    </source>
</evidence>
<name>D8LN49_ECTSI</name>
<dbReference type="AlphaFoldDB" id="D8LN49"/>
<feature type="chain" id="PRO_5003117312" description="GST N-terminal domain-containing protein" evidence="2">
    <location>
        <begin position="24"/>
        <end position="196"/>
    </location>
</feature>
<accession>D8LN49</accession>
<feature type="signal peptide" evidence="2">
    <location>
        <begin position="1"/>
        <end position="23"/>
    </location>
</feature>
<keyword evidence="1" id="KW-0175">Coiled coil</keyword>
<proteinExistence type="predicted"/>